<protein>
    <submittedName>
        <fullName evidence="1">Glycoside hydrolase, family 79</fullName>
    </submittedName>
</protein>
<comment type="caution">
    <text evidence="1">The sequence shown here is derived from an EMBL/GenBank/DDBJ whole genome shotgun (WGS) entry which is preliminary data.</text>
</comment>
<dbReference type="InterPro" id="IPR017853">
    <property type="entry name" value="GH"/>
</dbReference>
<dbReference type="GO" id="GO:0004566">
    <property type="term" value="F:beta-glucuronidase activity"/>
    <property type="evidence" value="ECO:0007669"/>
    <property type="project" value="TreeGrafter"/>
</dbReference>
<dbReference type="OrthoDB" id="1727988at2759"/>
<sequence length="246" mass="27996">MVFKELLLMAEVEKWVGCVGSVTIQRNGYLDQLGMAAKYHTKVYCRPTLIGGNYGLLNKTTFMPNPDYYSALLWNRLMGTGVLAVDRRNIAPHLRTYGHCSKGKICITLLLINLSNQTHFRLNVRNILNIRNLHTTQHVTSKKKTSFIHGLKTTVSWVGTKSTYEKLSREEYHLTPLHGDIRRKPIVLNGIPLKLNVNGNIPILRPALVKVNYSVSIAPLSIKFLQFPNFDASGCKWWMFVDLLLM</sequence>
<dbReference type="Gene3D" id="3.20.20.80">
    <property type="entry name" value="Glycosidases"/>
    <property type="match status" value="1"/>
</dbReference>
<dbReference type="AlphaFoldDB" id="A0A2U1MYC3"/>
<reference evidence="1 2" key="1">
    <citation type="journal article" date="2018" name="Mol. Plant">
        <title>The genome of Artemisia annua provides insight into the evolution of Asteraceae family and artemisinin biosynthesis.</title>
        <authorList>
            <person name="Shen Q."/>
            <person name="Zhang L."/>
            <person name="Liao Z."/>
            <person name="Wang S."/>
            <person name="Yan T."/>
            <person name="Shi P."/>
            <person name="Liu M."/>
            <person name="Fu X."/>
            <person name="Pan Q."/>
            <person name="Wang Y."/>
            <person name="Lv Z."/>
            <person name="Lu X."/>
            <person name="Zhang F."/>
            <person name="Jiang W."/>
            <person name="Ma Y."/>
            <person name="Chen M."/>
            <person name="Hao X."/>
            <person name="Li L."/>
            <person name="Tang Y."/>
            <person name="Lv G."/>
            <person name="Zhou Y."/>
            <person name="Sun X."/>
            <person name="Brodelius P.E."/>
            <person name="Rose J.K.C."/>
            <person name="Tang K."/>
        </authorList>
    </citation>
    <scope>NUCLEOTIDE SEQUENCE [LARGE SCALE GENOMIC DNA]</scope>
    <source>
        <strain evidence="2">cv. Huhao1</strain>
        <tissue evidence="1">Leaf</tissue>
    </source>
</reference>
<organism evidence="1 2">
    <name type="scientific">Artemisia annua</name>
    <name type="common">Sweet wormwood</name>
    <dbReference type="NCBI Taxonomy" id="35608"/>
    <lineage>
        <taxon>Eukaryota</taxon>
        <taxon>Viridiplantae</taxon>
        <taxon>Streptophyta</taxon>
        <taxon>Embryophyta</taxon>
        <taxon>Tracheophyta</taxon>
        <taxon>Spermatophyta</taxon>
        <taxon>Magnoliopsida</taxon>
        <taxon>eudicotyledons</taxon>
        <taxon>Gunneridae</taxon>
        <taxon>Pentapetalae</taxon>
        <taxon>asterids</taxon>
        <taxon>campanulids</taxon>
        <taxon>Asterales</taxon>
        <taxon>Asteraceae</taxon>
        <taxon>Asteroideae</taxon>
        <taxon>Anthemideae</taxon>
        <taxon>Artemisiinae</taxon>
        <taxon>Artemisia</taxon>
    </lineage>
</organism>
<keyword evidence="1" id="KW-0378">Hydrolase</keyword>
<proteinExistence type="predicted"/>
<dbReference type="PANTHER" id="PTHR14363">
    <property type="entry name" value="HEPARANASE-RELATED"/>
    <property type="match status" value="1"/>
</dbReference>
<dbReference type="PANTHER" id="PTHR14363:SF21">
    <property type="entry name" value="HEPARANASE-LIKE PROTEIN 1"/>
    <property type="match status" value="1"/>
</dbReference>
<dbReference type="STRING" id="35608.A0A2U1MYC3"/>
<dbReference type="GO" id="GO:0009505">
    <property type="term" value="C:plant-type cell wall"/>
    <property type="evidence" value="ECO:0007669"/>
    <property type="project" value="TreeGrafter"/>
</dbReference>
<evidence type="ECO:0000313" key="1">
    <source>
        <dbReference type="EMBL" id="PWA66262.1"/>
    </source>
</evidence>
<accession>A0A2U1MYC3</accession>
<dbReference type="Proteomes" id="UP000245207">
    <property type="component" value="Unassembled WGS sequence"/>
</dbReference>
<evidence type="ECO:0000313" key="2">
    <source>
        <dbReference type="Proteomes" id="UP000245207"/>
    </source>
</evidence>
<dbReference type="EMBL" id="PKPP01004065">
    <property type="protein sequence ID" value="PWA66262.1"/>
    <property type="molecule type" value="Genomic_DNA"/>
</dbReference>
<gene>
    <name evidence="1" type="ORF">CTI12_AA327680</name>
</gene>
<dbReference type="SUPFAM" id="SSF51445">
    <property type="entry name" value="(Trans)glycosidases"/>
    <property type="match status" value="1"/>
</dbReference>
<keyword evidence="2" id="KW-1185">Reference proteome</keyword>
<name>A0A2U1MYC3_ARTAN</name>